<feature type="region of interest" description="Disordered" evidence="5">
    <location>
        <begin position="318"/>
        <end position="422"/>
    </location>
</feature>
<dbReference type="PANTHER" id="PTHR10015:SF396">
    <property type="entry name" value="FLOCCULATION SUPPRESSION PROTEIN"/>
    <property type="match status" value="1"/>
</dbReference>
<dbReference type="RefSeq" id="XP_013317581.1">
    <property type="nucleotide sequence ID" value="XM_013462127.1"/>
</dbReference>
<dbReference type="PRINTS" id="PR00056">
    <property type="entry name" value="HSFDOMAIN"/>
</dbReference>
<dbReference type="GO" id="GO:0005634">
    <property type="term" value="C:nucleus"/>
    <property type="evidence" value="ECO:0007669"/>
    <property type="project" value="UniProtKB-SubCell"/>
</dbReference>
<dbReference type="Gene3D" id="1.10.10.10">
    <property type="entry name" value="Winged helix-like DNA-binding domain superfamily/Winged helix DNA-binding domain"/>
    <property type="match status" value="1"/>
</dbReference>
<evidence type="ECO:0000256" key="4">
    <source>
        <dbReference type="RuleBase" id="RU004020"/>
    </source>
</evidence>
<dbReference type="InterPro" id="IPR036388">
    <property type="entry name" value="WH-like_DNA-bd_sf"/>
</dbReference>
<gene>
    <name evidence="7" type="ORF">PV05_05603</name>
</gene>
<name>A0A0D2D3V6_9EURO</name>
<evidence type="ECO:0000256" key="5">
    <source>
        <dbReference type="SAM" id="MobiDB-lite"/>
    </source>
</evidence>
<evidence type="ECO:0000259" key="6">
    <source>
        <dbReference type="PROSITE" id="PS00434"/>
    </source>
</evidence>
<comment type="similarity">
    <text evidence="4">Belongs to the HSF family.</text>
</comment>
<protein>
    <recommendedName>
        <fullName evidence="6">HSF-type DNA-binding domain-containing protein</fullName>
    </recommendedName>
</protein>
<dbReference type="HOGENOM" id="CLU_031225_0_0_1"/>
<dbReference type="Proteomes" id="UP000054342">
    <property type="component" value="Unassembled WGS sequence"/>
</dbReference>
<evidence type="ECO:0000313" key="7">
    <source>
        <dbReference type="EMBL" id="KIW56997.1"/>
    </source>
</evidence>
<comment type="subcellular location">
    <subcellularLocation>
        <location evidence="1">Nucleus</location>
    </subcellularLocation>
</comment>
<proteinExistence type="inferred from homology"/>
<dbReference type="STRING" id="348802.A0A0D2D3V6"/>
<feature type="compositionally biased region" description="Polar residues" evidence="5">
    <location>
        <begin position="319"/>
        <end position="331"/>
    </location>
</feature>
<feature type="compositionally biased region" description="Polar residues" evidence="5">
    <location>
        <begin position="1"/>
        <end position="10"/>
    </location>
</feature>
<reference evidence="7 8" key="1">
    <citation type="submission" date="2015-01" db="EMBL/GenBank/DDBJ databases">
        <title>The Genome Sequence of Exophiala xenobiotica CBS118157.</title>
        <authorList>
            <consortium name="The Broad Institute Genomics Platform"/>
            <person name="Cuomo C."/>
            <person name="de Hoog S."/>
            <person name="Gorbushina A."/>
            <person name="Stielow B."/>
            <person name="Teixiera M."/>
            <person name="Abouelleil A."/>
            <person name="Chapman S.B."/>
            <person name="Priest M."/>
            <person name="Young S.K."/>
            <person name="Wortman J."/>
            <person name="Nusbaum C."/>
            <person name="Birren B."/>
        </authorList>
    </citation>
    <scope>NUCLEOTIDE SEQUENCE [LARGE SCALE GENOMIC DNA]</scope>
    <source>
        <strain evidence="7 8">CBS 118157</strain>
    </source>
</reference>
<keyword evidence="3" id="KW-0539">Nucleus</keyword>
<keyword evidence="2" id="KW-0238">DNA-binding</keyword>
<accession>A0A0D2D3V6</accession>
<dbReference type="SUPFAM" id="SSF46785">
    <property type="entry name" value="Winged helix' DNA-binding domain"/>
    <property type="match status" value="1"/>
</dbReference>
<dbReference type="SMART" id="SM00415">
    <property type="entry name" value="HSF"/>
    <property type="match status" value="1"/>
</dbReference>
<feature type="region of interest" description="Disordered" evidence="5">
    <location>
        <begin position="436"/>
        <end position="465"/>
    </location>
</feature>
<dbReference type="OrthoDB" id="60033at2759"/>
<evidence type="ECO:0000313" key="8">
    <source>
        <dbReference type="Proteomes" id="UP000054342"/>
    </source>
</evidence>
<dbReference type="GO" id="GO:0043565">
    <property type="term" value="F:sequence-specific DNA binding"/>
    <property type="evidence" value="ECO:0007669"/>
    <property type="project" value="InterPro"/>
</dbReference>
<dbReference type="AlphaFoldDB" id="A0A0D2D3V6"/>
<evidence type="ECO:0000256" key="3">
    <source>
        <dbReference type="ARBA" id="ARBA00023242"/>
    </source>
</evidence>
<feature type="compositionally biased region" description="Polar residues" evidence="5">
    <location>
        <begin position="489"/>
        <end position="503"/>
    </location>
</feature>
<dbReference type="PROSITE" id="PS00434">
    <property type="entry name" value="HSF_DOMAIN"/>
    <property type="match status" value="1"/>
</dbReference>
<dbReference type="InterPro" id="IPR036390">
    <property type="entry name" value="WH_DNA-bd_sf"/>
</dbReference>
<organism evidence="7 8">
    <name type="scientific">Exophiala xenobiotica</name>
    <dbReference type="NCBI Taxonomy" id="348802"/>
    <lineage>
        <taxon>Eukaryota</taxon>
        <taxon>Fungi</taxon>
        <taxon>Dikarya</taxon>
        <taxon>Ascomycota</taxon>
        <taxon>Pezizomycotina</taxon>
        <taxon>Eurotiomycetes</taxon>
        <taxon>Chaetothyriomycetidae</taxon>
        <taxon>Chaetothyriales</taxon>
        <taxon>Herpotrichiellaceae</taxon>
        <taxon>Exophiala</taxon>
    </lineage>
</organism>
<feature type="region of interest" description="Disordered" evidence="5">
    <location>
        <begin position="1"/>
        <end position="93"/>
    </location>
</feature>
<feature type="region of interest" description="Disordered" evidence="5">
    <location>
        <begin position="483"/>
        <end position="506"/>
    </location>
</feature>
<keyword evidence="8" id="KW-1185">Reference proteome</keyword>
<dbReference type="EMBL" id="KN847319">
    <property type="protein sequence ID" value="KIW56997.1"/>
    <property type="molecule type" value="Genomic_DNA"/>
</dbReference>
<evidence type="ECO:0000256" key="1">
    <source>
        <dbReference type="ARBA" id="ARBA00004123"/>
    </source>
</evidence>
<feature type="compositionally biased region" description="Polar residues" evidence="5">
    <location>
        <begin position="450"/>
        <end position="463"/>
    </location>
</feature>
<evidence type="ECO:0000256" key="2">
    <source>
        <dbReference type="ARBA" id="ARBA00023125"/>
    </source>
</evidence>
<dbReference type="GeneID" id="25327511"/>
<dbReference type="PANTHER" id="PTHR10015">
    <property type="entry name" value="HEAT SHOCK TRANSCRIPTION FACTOR"/>
    <property type="match status" value="1"/>
</dbReference>
<dbReference type="GO" id="GO:0003700">
    <property type="term" value="F:DNA-binding transcription factor activity"/>
    <property type="evidence" value="ECO:0007669"/>
    <property type="project" value="InterPro"/>
</dbReference>
<feature type="region of interest" description="Disordered" evidence="5">
    <location>
        <begin position="533"/>
        <end position="574"/>
    </location>
</feature>
<sequence length="574" mass="62904">MSTLFQSTLRNPFDPPIEPLSRPRAMAILPQNNNTSPKSSHEDSMQISSPAPPNMGPPTQGTSPELDPGNSANGNRDPTGVSPTAGAVGASQGPKVVQTAFIHKLYSMLEDKTIQHLISWSNTNESFVMSPSNEFSKVLAQYFKHTNISSFVRQLNMYGFHKVSDVFHTGSPESALWEFKHGNGNFKKGDLMGLREIKRRASRHTLIHRDSFSNAKPGVSQPGTPAEIMPDADQRLAGLEQAFYDMHSRLQRTEESNALMSSRCQALTEGMVRVHQWTQNLTSAVQTLSSPESALYTDITNMQKEIARQLEFVRALETPSESLQTGRQSYYPSGGALEPPVSPRGYNYPDSRRSSVQIEPQHVGLRPPVPPLPQFSSSPRRFGSASIPHPSPGFSRPALPTQPPPSVHPLASVSTPPPINLTRRHTSADIREHGWAPTHDHANGSPYASGHSSVHWQPSSPQQAPLVGDRLLQDQLARYEINGPKRHATTANQPTPPLTSSSEAAPAGLGVENVPWTPGVGVNKFPRPNFELHSAPATRRGSMATLHSLLNPAETAERDNEDEGNDDRKRKRMV</sequence>
<dbReference type="InterPro" id="IPR000232">
    <property type="entry name" value="HSF_DNA-bd"/>
</dbReference>
<feature type="domain" description="HSF-type DNA-binding" evidence="6">
    <location>
        <begin position="139"/>
        <end position="163"/>
    </location>
</feature>
<dbReference type="FunFam" id="1.10.10.10:FF:000229">
    <property type="entry name" value="HSF-type DNA-binding domain protein"/>
    <property type="match status" value="1"/>
</dbReference>
<dbReference type="Pfam" id="PF00447">
    <property type="entry name" value="HSF_DNA-bind"/>
    <property type="match status" value="1"/>
</dbReference>